<comment type="caution">
    <text evidence="1">The sequence shown here is derived from an EMBL/GenBank/DDBJ whole genome shotgun (WGS) entry which is preliminary data.</text>
</comment>
<sequence>RDASTVQLIGEVKIVKQLIKAVHPAGISHGTTLTAAMTWPRAAVVAISIIPTTSSALVSAIKRTTATILNTTRMNLIAACYGGGHTRIIEIVERFAAISREEYHQGRIGVFSANFGGDPDCVLGLAVGIQWIALILEMNVSVVAKLTGVAINDGQCVLHFEGVARVLRSRSIELEVGGRARGGKRHALGVRSETSARAHSVMSAGLLYVSQAARTSPTGGRRQAAADATALAARLAWLESAHQSKSIRLTITYLYYLLGSQAEIRGHTKISTRSPTKQVKLFSLHKGLPRRGHRRLFQQRLGGGPGPLRERRRTFSAPVRRACWCAA</sequence>
<accession>K0TPU2</accession>
<keyword evidence="2" id="KW-1185">Reference proteome</keyword>
<evidence type="ECO:0000313" key="2">
    <source>
        <dbReference type="Proteomes" id="UP000266841"/>
    </source>
</evidence>
<evidence type="ECO:0000313" key="1">
    <source>
        <dbReference type="EMBL" id="EJK74892.1"/>
    </source>
</evidence>
<organism evidence="1 2">
    <name type="scientific">Thalassiosira oceanica</name>
    <name type="common">Marine diatom</name>
    <dbReference type="NCBI Taxonomy" id="159749"/>
    <lineage>
        <taxon>Eukaryota</taxon>
        <taxon>Sar</taxon>
        <taxon>Stramenopiles</taxon>
        <taxon>Ochrophyta</taxon>
        <taxon>Bacillariophyta</taxon>
        <taxon>Coscinodiscophyceae</taxon>
        <taxon>Thalassiosirophycidae</taxon>
        <taxon>Thalassiosirales</taxon>
        <taxon>Thalassiosiraceae</taxon>
        <taxon>Thalassiosira</taxon>
    </lineage>
</organism>
<protein>
    <submittedName>
        <fullName evidence="1">Uncharacterized protein</fullName>
    </submittedName>
</protein>
<reference evidence="1 2" key="1">
    <citation type="journal article" date="2012" name="Genome Biol.">
        <title>Genome and low-iron response of an oceanic diatom adapted to chronic iron limitation.</title>
        <authorList>
            <person name="Lommer M."/>
            <person name="Specht M."/>
            <person name="Roy A.S."/>
            <person name="Kraemer L."/>
            <person name="Andreson R."/>
            <person name="Gutowska M.A."/>
            <person name="Wolf J."/>
            <person name="Bergner S.V."/>
            <person name="Schilhabel M.B."/>
            <person name="Klostermeier U.C."/>
            <person name="Beiko R.G."/>
            <person name="Rosenstiel P."/>
            <person name="Hippler M."/>
            <person name="Laroche J."/>
        </authorList>
    </citation>
    <scope>NUCLEOTIDE SEQUENCE [LARGE SCALE GENOMIC DNA]</scope>
    <source>
        <strain evidence="1 2">CCMP1005</strain>
    </source>
</reference>
<feature type="non-terminal residue" evidence="1">
    <location>
        <position position="1"/>
    </location>
</feature>
<proteinExistence type="predicted"/>
<name>K0TPU2_THAOC</name>
<dbReference type="AlphaFoldDB" id="K0TPU2"/>
<gene>
    <name evidence="1" type="ORF">THAOC_03404</name>
</gene>
<dbReference type="EMBL" id="AGNL01003284">
    <property type="protein sequence ID" value="EJK74892.1"/>
    <property type="molecule type" value="Genomic_DNA"/>
</dbReference>
<dbReference type="Proteomes" id="UP000266841">
    <property type="component" value="Unassembled WGS sequence"/>
</dbReference>